<proteinExistence type="predicted"/>
<protein>
    <submittedName>
        <fullName evidence="1">Uncharacterized protein</fullName>
    </submittedName>
</protein>
<name>A0A0J6F0X0_COCPO</name>
<sequence length="85" mass="9518">MDLNLMIAAGECAIKVHGRSLWMDEVGEIRMSGIIVDLETPFDPKAVDAPQRKAFMDQMSSVLHKFHRKGIVHGDKELFMLAPPV</sequence>
<dbReference type="OrthoDB" id="4201751at2759"/>
<organism evidence="1 2">
    <name type="scientific">Coccidioides posadasii RMSCC 3488</name>
    <dbReference type="NCBI Taxonomy" id="454284"/>
    <lineage>
        <taxon>Eukaryota</taxon>
        <taxon>Fungi</taxon>
        <taxon>Dikarya</taxon>
        <taxon>Ascomycota</taxon>
        <taxon>Pezizomycotina</taxon>
        <taxon>Eurotiomycetes</taxon>
        <taxon>Eurotiomycetidae</taxon>
        <taxon>Onygenales</taxon>
        <taxon>Onygenaceae</taxon>
        <taxon>Coccidioides</taxon>
    </lineage>
</organism>
<reference evidence="2" key="2">
    <citation type="journal article" date="2009" name="Genome Res.">
        <title>Comparative genomic analyses of the human fungal pathogens Coccidioides and their relatives.</title>
        <authorList>
            <person name="Sharpton T.J."/>
            <person name="Stajich J.E."/>
            <person name="Rounsley S.D."/>
            <person name="Gardner M.J."/>
            <person name="Wortman J.R."/>
            <person name="Jordar V.S."/>
            <person name="Maiti R."/>
            <person name="Kodira C.D."/>
            <person name="Neafsey D.E."/>
            <person name="Zeng Q."/>
            <person name="Hung C.-Y."/>
            <person name="McMahan C."/>
            <person name="Muszewska A."/>
            <person name="Grynberg M."/>
            <person name="Mandel M.A."/>
            <person name="Kellner E.M."/>
            <person name="Barker B.M."/>
            <person name="Galgiani J.N."/>
            <person name="Orbach M.J."/>
            <person name="Kirkland T.N."/>
            <person name="Cole G.T."/>
            <person name="Henn M.R."/>
            <person name="Birren B.W."/>
            <person name="Taylor J.W."/>
        </authorList>
    </citation>
    <scope>NUCLEOTIDE SEQUENCE [LARGE SCALE GENOMIC DNA]</scope>
    <source>
        <strain evidence="2">RMSCC 3488</strain>
    </source>
</reference>
<dbReference type="AlphaFoldDB" id="A0A0J6F0X0"/>
<gene>
    <name evidence="1" type="ORF">CPAG_00057</name>
</gene>
<reference evidence="2" key="3">
    <citation type="journal article" date="2010" name="Genome Res.">
        <title>Population genomic sequencing of Coccidioides fungi reveals recent hybridization and transposon control.</title>
        <authorList>
            <person name="Neafsey D.E."/>
            <person name="Barker B.M."/>
            <person name="Sharpton T.J."/>
            <person name="Stajich J.E."/>
            <person name="Park D.J."/>
            <person name="Whiston E."/>
            <person name="Hung C.-Y."/>
            <person name="McMahan C."/>
            <person name="White J."/>
            <person name="Sykes S."/>
            <person name="Heiman D."/>
            <person name="Young S."/>
            <person name="Zeng Q."/>
            <person name="Abouelleil A."/>
            <person name="Aftuck L."/>
            <person name="Bessette D."/>
            <person name="Brown A."/>
            <person name="FitzGerald M."/>
            <person name="Lui A."/>
            <person name="Macdonald J.P."/>
            <person name="Priest M."/>
            <person name="Orbach M.J."/>
            <person name="Galgiani J.N."/>
            <person name="Kirkland T.N."/>
            <person name="Cole G.T."/>
            <person name="Birren B.W."/>
            <person name="Henn M.R."/>
            <person name="Taylor J.W."/>
            <person name="Rounsley S.D."/>
        </authorList>
    </citation>
    <scope>NUCLEOTIDE SEQUENCE [LARGE SCALE GENOMIC DNA]</scope>
    <source>
        <strain evidence="2">RMSCC 3488</strain>
    </source>
</reference>
<evidence type="ECO:0000313" key="2">
    <source>
        <dbReference type="Proteomes" id="UP000054567"/>
    </source>
</evidence>
<dbReference type="VEuPathDB" id="FungiDB:CPAG_00057"/>
<dbReference type="Proteomes" id="UP000054567">
    <property type="component" value="Unassembled WGS sequence"/>
</dbReference>
<dbReference type="EMBL" id="DS268109">
    <property type="protein sequence ID" value="KMM63703.1"/>
    <property type="molecule type" value="Genomic_DNA"/>
</dbReference>
<evidence type="ECO:0000313" key="1">
    <source>
        <dbReference type="EMBL" id="KMM63703.1"/>
    </source>
</evidence>
<accession>A0A0J6F0X0</accession>
<reference evidence="1 2" key="1">
    <citation type="submission" date="2007-06" db="EMBL/GenBank/DDBJ databases">
        <title>The Genome Sequence of Coccidioides posadasii RMSCC_3488.</title>
        <authorList>
            <consortium name="Coccidioides Genome Resources Consortium"/>
            <consortium name="The Broad Institute Genome Sequencing Platform"/>
            <person name="Henn M.R."/>
            <person name="Sykes S."/>
            <person name="Young S."/>
            <person name="Jaffe D."/>
            <person name="Berlin A."/>
            <person name="Alvarez P."/>
            <person name="Butler J."/>
            <person name="Gnerre S."/>
            <person name="Grabherr M."/>
            <person name="Mauceli E."/>
            <person name="Brockman W."/>
            <person name="Kodira C."/>
            <person name="Alvarado L."/>
            <person name="Zeng Q."/>
            <person name="Crawford M."/>
            <person name="Antoine C."/>
            <person name="Devon K."/>
            <person name="Galgiani J."/>
            <person name="Orsborn K."/>
            <person name="Lewis M.L."/>
            <person name="Nusbaum C."/>
            <person name="Galagan J."/>
            <person name="Birren B."/>
        </authorList>
    </citation>
    <scope>NUCLEOTIDE SEQUENCE [LARGE SCALE GENOMIC DNA]</scope>
    <source>
        <strain evidence="1 2">RMSCC 3488</strain>
    </source>
</reference>